<sequence length="205" mass="23132">MAEPSRFQDSGYVNWLKAGQSLICTAEGIYAFCDVAIRNYHLALHQKFPRQPCDGPCQEQSLCPSCLARHQEWEQDILSQLTPGSDPGQTNPGKPLWEREAWEIAEVFMRPSHESFRAGGGDTISLVQLVTNCRLFASSIANRQSFVDVTAIRRNLFQSTDFKLTNTELKDHIKAMVTLLEDPTQLKNDARATQAVQQLHQVKEN</sequence>
<dbReference type="PANTHER" id="PTHR35083">
    <property type="entry name" value="RGD1565685 PROTEIN"/>
    <property type="match status" value="1"/>
</dbReference>
<dbReference type="EMBL" id="JAODUO010000992">
    <property type="protein sequence ID" value="KAK2172106.1"/>
    <property type="molecule type" value="Genomic_DNA"/>
</dbReference>
<dbReference type="AlphaFoldDB" id="A0AAD9NKY6"/>
<evidence type="ECO:0000313" key="1">
    <source>
        <dbReference type="EMBL" id="KAK2172106.1"/>
    </source>
</evidence>
<dbReference type="Proteomes" id="UP001209878">
    <property type="component" value="Unassembled WGS sequence"/>
</dbReference>
<reference evidence="1" key="1">
    <citation type="journal article" date="2023" name="Mol. Biol. Evol.">
        <title>Third-Generation Sequencing Reveals the Adaptive Role of the Epigenome in Three Deep-Sea Polychaetes.</title>
        <authorList>
            <person name="Perez M."/>
            <person name="Aroh O."/>
            <person name="Sun Y."/>
            <person name="Lan Y."/>
            <person name="Juniper S.K."/>
            <person name="Young C.R."/>
            <person name="Angers B."/>
            <person name="Qian P.Y."/>
        </authorList>
    </citation>
    <scope>NUCLEOTIDE SEQUENCE</scope>
    <source>
        <strain evidence="1">R07B-5</strain>
    </source>
</reference>
<protein>
    <submittedName>
        <fullName evidence="1">Uncharacterized protein</fullName>
    </submittedName>
</protein>
<dbReference type="Pfam" id="PF15112">
    <property type="entry name" value="DUF4559"/>
    <property type="match status" value="1"/>
</dbReference>
<keyword evidence="2" id="KW-1185">Reference proteome</keyword>
<comment type="caution">
    <text evidence="1">The sequence shown here is derived from an EMBL/GenBank/DDBJ whole genome shotgun (WGS) entry which is preliminary data.</text>
</comment>
<gene>
    <name evidence="1" type="ORF">NP493_993g00014</name>
</gene>
<name>A0AAD9NKY6_RIDPI</name>
<proteinExistence type="predicted"/>
<organism evidence="1 2">
    <name type="scientific">Ridgeia piscesae</name>
    <name type="common">Tubeworm</name>
    <dbReference type="NCBI Taxonomy" id="27915"/>
    <lineage>
        <taxon>Eukaryota</taxon>
        <taxon>Metazoa</taxon>
        <taxon>Spiralia</taxon>
        <taxon>Lophotrochozoa</taxon>
        <taxon>Annelida</taxon>
        <taxon>Polychaeta</taxon>
        <taxon>Sedentaria</taxon>
        <taxon>Canalipalpata</taxon>
        <taxon>Sabellida</taxon>
        <taxon>Siboglinidae</taxon>
        <taxon>Ridgeia</taxon>
    </lineage>
</organism>
<dbReference type="InterPro" id="IPR027897">
    <property type="entry name" value="DUF4559"/>
</dbReference>
<dbReference type="PANTHER" id="PTHR35083:SF1">
    <property type="entry name" value="RGD1565685 PROTEIN"/>
    <property type="match status" value="1"/>
</dbReference>
<evidence type="ECO:0000313" key="2">
    <source>
        <dbReference type="Proteomes" id="UP001209878"/>
    </source>
</evidence>
<accession>A0AAD9NKY6</accession>